<dbReference type="Proteomes" id="UP000009026">
    <property type="component" value="Chromosome"/>
</dbReference>
<dbReference type="eggNOG" id="COG3595">
    <property type="taxonomic scope" value="Bacteria"/>
</dbReference>
<name>A0A0H4WW85_9BACT</name>
<reference evidence="2 3" key="1">
    <citation type="journal article" date="2016" name="PLoS ONE">
        <title>Complete Genome Sequence and Comparative Genomics of a Novel Myxobacterium Myxococcus hansupus.</title>
        <authorList>
            <person name="Sharma G."/>
            <person name="Narwani T."/>
            <person name="Subramanian S."/>
        </authorList>
    </citation>
    <scope>NUCLEOTIDE SEQUENCE [LARGE SCALE GENOMIC DNA]</scope>
    <source>
        <strain evidence="3">mixupus</strain>
    </source>
</reference>
<dbReference type="KEGG" id="mym:A176_003981"/>
<dbReference type="AlphaFoldDB" id="A0A0H4WW85"/>
<dbReference type="EMBL" id="CP012109">
    <property type="protein sequence ID" value="AKQ67069.1"/>
    <property type="molecule type" value="Genomic_DNA"/>
</dbReference>
<evidence type="ECO:0000259" key="1">
    <source>
        <dbReference type="Pfam" id="PF13349"/>
    </source>
</evidence>
<organism evidence="2 3">
    <name type="scientific">Pseudomyxococcus hansupus</name>
    <dbReference type="NCBI Taxonomy" id="1297742"/>
    <lineage>
        <taxon>Bacteria</taxon>
        <taxon>Pseudomonadati</taxon>
        <taxon>Myxococcota</taxon>
        <taxon>Myxococcia</taxon>
        <taxon>Myxococcales</taxon>
        <taxon>Cystobacterineae</taxon>
        <taxon>Myxococcaceae</taxon>
        <taxon>Pseudomyxococcus</taxon>
    </lineage>
</organism>
<gene>
    <name evidence="2" type="ORF">A176_003981</name>
</gene>
<dbReference type="PATRIC" id="fig|1297742.4.peg.4023"/>
<dbReference type="InterPro" id="IPR025164">
    <property type="entry name" value="Toastrack_DUF4097"/>
</dbReference>
<accession>A0A0H4WW85</accession>
<dbReference type="STRING" id="1297742.A176_003981"/>
<protein>
    <recommendedName>
        <fullName evidence="1">DUF4097 domain-containing protein</fullName>
    </recommendedName>
</protein>
<dbReference type="Pfam" id="PF13349">
    <property type="entry name" value="DUF4097"/>
    <property type="match status" value="1"/>
</dbReference>
<sequence length="142" mass="14720">MQTCRQKMQPVRFTVKVPRGTRLEVATVGGPVTVNGVAGAQEVATVGGRVEVNGSEGRLDVSTVEGSVTLAPRKIVTTSVSSVGGDVRLKLPAKADARLEFSSVSGRFNDSAAMLGRREKTYGAGTQSVEVSTVSGSLSVQP</sequence>
<feature type="domain" description="DUF4097" evidence="1">
    <location>
        <begin position="21"/>
        <end position="140"/>
    </location>
</feature>
<keyword evidence="3" id="KW-1185">Reference proteome</keyword>
<evidence type="ECO:0000313" key="2">
    <source>
        <dbReference type="EMBL" id="AKQ67069.1"/>
    </source>
</evidence>
<proteinExistence type="predicted"/>
<evidence type="ECO:0000313" key="3">
    <source>
        <dbReference type="Proteomes" id="UP000009026"/>
    </source>
</evidence>